<dbReference type="AlphaFoldDB" id="A0A926I3B0"/>
<dbReference type="EC" id="2.4.99.28" evidence="24"/>
<evidence type="ECO:0000256" key="12">
    <source>
        <dbReference type="ARBA" id="ARBA00022679"/>
    </source>
</evidence>
<dbReference type="SUPFAM" id="SSF56601">
    <property type="entry name" value="beta-lactamase/transpeptidase-like"/>
    <property type="match status" value="1"/>
</dbReference>
<name>A0A926I3B0_9FIRM</name>
<keyword evidence="18 28" id="KW-1133">Transmembrane helix</keyword>
<comment type="pathway">
    <text evidence="26">Glycan biosynthesis.</text>
</comment>
<proteinExistence type="inferred from homology"/>
<evidence type="ECO:0000313" key="32">
    <source>
        <dbReference type="Proteomes" id="UP000610760"/>
    </source>
</evidence>
<keyword evidence="10" id="KW-0645">Protease</keyword>
<evidence type="ECO:0000256" key="23">
    <source>
        <dbReference type="ARBA" id="ARBA00034000"/>
    </source>
</evidence>
<keyword evidence="12" id="KW-0808">Transferase</keyword>
<dbReference type="InterPro" id="IPR036950">
    <property type="entry name" value="PBP_transglycosylase"/>
</dbReference>
<dbReference type="GO" id="GO:0071555">
    <property type="term" value="P:cell wall organization"/>
    <property type="evidence" value="ECO:0007669"/>
    <property type="project" value="UniProtKB-KW"/>
</dbReference>
<evidence type="ECO:0000256" key="14">
    <source>
        <dbReference type="ARBA" id="ARBA00022801"/>
    </source>
</evidence>
<evidence type="ECO:0000256" key="8">
    <source>
        <dbReference type="ARBA" id="ARBA00022475"/>
    </source>
</evidence>
<protein>
    <recommendedName>
        <fullName evidence="7">Penicillin-binding protein 1A</fullName>
        <ecNumber evidence="24">2.4.99.28</ecNumber>
        <ecNumber evidence="6">3.4.16.4</ecNumber>
    </recommendedName>
</protein>
<feature type="compositionally biased region" description="Basic and acidic residues" evidence="27">
    <location>
        <begin position="237"/>
        <end position="248"/>
    </location>
</feature>
<evidence type="ECO:0000256" key="2">
    <source>
        <dbReference type="ARBA" id="ARBA00004401"/>
    </source>
</evidence>
<comment type="pathway">
    <text evidence="3">Cell wall biogenesis; peptidoglycan biosynthesis.</text>
</comment>
<comment type="catalytic activity">
    <reaction evidence="25">
        <text>[GlcNAc-(1-&gt;4)-Mur2Ac(oyl-L-Ala-gamma-D-Glu-L-Lys-D-Ala-D-Ala)](n)-di-trans,octa-cis-undecaprenyl diphosphate + beta-D-GlcNAc-(1-&gt;4)-Mur2Ac(oyl-L-Ala-gamma-D-Glu-L-Lys-D-Ala-D-Ala)-di-trans,octa-cis-undecaprenyl diphosphate = [GlcNAc-(1-&gt;4)-Mur2Ac(oyl-L-Ala-gamma-D-Glu-L-Lys-D-Ala-D-Ala)](n+1)-di-trans,octa-cis-undecaprenyl diphosphate + di-trans,octa-cis-undecaprenyl diphosphate + H(+)</text>
        <dbReference type="Rhea" id="RHEA:23708"/>
        <dbReference type="Rhea" id="RHEA-COMP:9602"/>
        <dbReference type="Rhea" id="RHEA-COMP:9603"/>
        <dbReference type="ChEBI" id="CHEBI:15378"/>
        <dbReference type="ChEBI" id="CHEBI:58405"/>
        <dbReference type="ChEBI" id="CHEBI:60033"/>
        <dbReference type="ChEBI" id="CHEBI:78435"/>
        <dbReference type="EC" id="2.4.99.28"/>
    </reaction>
</comment>
<keyword evidence="16" id="KW-0735">Signal-anchor</keyword>
<comment type="similarity">
    <text evidence="4">In the C-terminal section; belongs to the transpeptidase family.</text>
</comment>
<feature type="domain" description="Glycosyl transferase family 51" evidence="30">
    <location>
        <begin position="87"/>
        <end position="257"/>
    </location>
</feature>
<evidence type="ECO:0000256" key="4">
    <source>
        <dbReference type="ARBA" id="ARBA00007090"/>
    </source>
</evidence>
<feature type="domain" description="Penicillin-binding protein transpeptidase" evidence="29">
    <location>
        <begin position="377"/>
        <end position="634"/>
    </location>
</feature>
<dbReference type="GO" id="GO:0008955">
    <property type="term" value="F:peptidoglycan glycosyltransferase activity"/>
    <property type="evidence" value="ECO:0007669"/>
    <property type="project" value="UniProtKB-EC"/>
</dbReference>
<dbReference type="GO" id="GO:0046677">
    <property type="term" value="P:response to antibiotic"/>
    <property type="evidence" value="ECO:0007669"/>
    <property type="project" value="UniProtKB-KW"/>
</dbReference>
<evidence type="ECO:0000256" key="3">
    <source>
        <dbReference type="ARBA" id="ARBA00004752"/>
    </source>
</evidence>
<dbReference type="SUPFAM" id="SSF53955">
    <property type="entry name" value="Lysozyme-like"/>
    <property type="match status" value="1"/>
</dbReference>
<dbReference type="InterPro" id="IPR050396">
    <property type="entry name" value="Glycosyltr_51/Transpeptidase"/>
</dbReference>
<dbReference type="InterPro" id="IPR001264">
    <property type="entry name" value="Glyco_trans_51"/>
</dbReference>
<evidence type="ECO:0000256" key="25">
    <source>
        <dbReference type="ARBA" id="ARBA00049902"/>
    </source>
</evidence>
<dbReference type="GO" id="GO:0006508">
    <property type="term" value="P:proteolysis"/>
    <property type="evidence" value="ECO:0007669"/>
    <property type="project" value="UniProtKB-KW"/>
</dbReference>
<dbReference type="FunFam" id="1.10.3810.10:FF:000001">
    <property type="entry name" value="Penicillin-binding protein 1A"/>
    <property type="match status" value="1"/>
</dbReference>
<reference evidence="31" key="1">
    <citation type="submission" date="2020-08" db="EMBL/GenBank/DDBJ databases">
        <title>Genome public.</title>
        <authorList>
            <person name="Liu C."/>
            <person name="Sun Q."/>
        </authorList>
    </citation>
    <scope>NUCLEOTIDE SEQUENCE</scope>
    <source>
        <strain evidence="31">NSJ-33</strain>
    </source>
</reference>
<dbReference type="Gene3D" id="1.10.3810.10">
    <property type="entry name" value="Biosynthetic peptidoglycan transglycosylase-like"/>
    <property type="match status" value="1"/>
</dbReference>
<dbReference type="InterPro" id="IPR023346">
    <property type="entry name" value="Lysozyme-like_dom_sf"/>
</dbReference>
<feature type="region of interest" description="Disordered" evidence="27">
    <location>
        <begin position="712"/>
        <end position="750"/>
    </location>
</feature>
<dbReference type="Pfam" id="PF00905">
    <property type="entry name" value="Transpeptidase"/>
    <property type="match status" value="1"/>
</dbReference>
<evidence type="ECO:0000256" key="24">
    <source>
        <dbReference type="ARBA" id="ARBA00044770"/>
    </source>
</evidence>
<evidence type="ECO:0000256" key="15">
    <source>
        <dbReference type="ARBA" id="ARBA00022960"/>
    </source>
</evidence>
<evidence type="ECO:0000256" key="10">
    <source>
        <dbReference type="ARBA" id="ARBA00022670"/>
    </source>
</evidence>
<dbReference type="PANTHER" id="PTHR32282">
    <property type="entry name" value="BINDING PROTEIN TRANSPEPTIDASE, PUTATIVE-RELATED"/>
    <property type="match status" value="1"/>
</dbReference>
<dbReference type="Pfam" id="PF00912">
    <property type="entry name" value="Transgly"/>
    <property type="match status" value="1"/>
</dbReference>
<dbReference type="GO" id="GO:0009252">
    <property type="term" value="P:peptidoglycan biosynthetic process"/>
    <property type="evidence" value="ECO:0007669"/>
    <property type="project" value="UniProtKB-KW"/>
</dbReference>
<evidence type="ECO:0000256" key="11">
    <source>
        <dbReference type="ARBA" id="ARBA00022676"/>
    </source>
</evidence>
<evidence type="ECO:0000259" key="30">
    <source>
        <dbReference type="Pfam" id="PF00912"/>
    </source>
</evidence>
<dbReference type="InterPro" id="IPR012338">
    <property type="entry name" value="Beta-lactam/transpept-like"/>
</dbReference>
<comment type="similarity">
    <text evidence="5">In the N-terminal section; belongs to the glycosyltransferase 51 family.</text>
</comment>
<evidence type="ECO:0000256" key="28">
    <source>
        <dbReference type="SAM" id="Phobius"/>
    </source>
</evidence>
<evidence type="ECO:0000256" key="22">
    <source>
        <dbReference type="ARBA" id="ARBA00023316"/>
    </source>
</evidence>
<evidence type="ECO:0000256" key="18">
    <source>
        <dbReference type="ARBA" id="ARBA00022989"/>
    </source>
</evidence>
<dbReference type="EC" id="3.4.16.4" evidence="6"/>
<dbReference type="Proteomes" id="UP000610760">
    <property type="component" value="Unassembled WGS sequence"/>
</dbReference>
<comment type="catalytic activity">
    <reaction evidence="23">
        <text>Preferential cleavage: (Ac)2-L-Lys-D-Ala-|-D-Ala. Also transpeptidation of peptidyl-alanyl moieties that are N-acyl substituents of D-alanine.</text>
        <dbReference type="EC" id="3.4.16.4"/>
    </reaction>
</comment>
<dbReference type="Gene3D" id="3.40.710.10">
    <property type="entry name" value="DD-peptidase/beta-lactamase superfamily"/>
    <property type="match status" value="1"/>
</dbReference>
<evidence type="ECO:0000256" key="17">
    <source>
        <dbReference type="ARBA" id="ARBA00022984"/>
    </source>
</evidence>
<keyword evidence="8" id="KW-1003">Cell membrane</keyword>
<evidence type="ECO:0000256" key="21">
    <source>
        <dbReference type="ARBA" id="ARBA00023268"/>
    </source>
</evidence>
<keyword evidence="9" id="KW-0121">Carboxypeptidase</keyword>
<dbReference type="PANTHER" id="PTHR32282:SF11">
    <property type="entry name" value="PENICILLIN-BINDING PROTEIN 1B"/>
    <property type="match status" value="1"/>
</dbReference>
<dbReference type="GO" id="GO:0005886">
    <property type="term" value="C:plasma membrane"/>
    <property type="evidence" value="ECO:0007669"/>
    <property type="project" value="UniProtKB-SubCell"/>
</dbReference>
<keyword evidence="14" id="KW-0378">Hydrolase</keyword>
<evidence type="ECO:0000256" key="5">
    <source>
        <dbReference type="ARBA" id="ARBA00007739"/>
    </source>
</evidence>
<dbReference type="GO" id="GO:0008360">
    <property type="term" value="P:regulation of cell shape"/>
    <property type="evidence" value="ECO:0007669"/>
    <property type="project" value="UniProtKB-KW"/>
</dbReference>
<keyword evidence="13 28" id="KW-0812">Transmembrane</keyword>
<sequence length="750" mass="83168">MSTAKKKKQPASRTSKTVKHIVSHIMRILVTMMLVCVITGCIVVTAMVIYVMNFMEVDNGVNLDNINQSMTTMLYAEDPDEGLVEIYRMSGEKRRIEVDLSDIPQYVQDAFIATEDKRFMDHEGVDWVRTISVSVKAILQGGSQGGSTITQQLVKNATNDDEVTPIRKLREIFRALDLERNYTKAEILESYLNIIFLGGRNYGVEAASQYYFGCHVWELTVPQAASLAGMTRSPNNRRPDLHPEKNKERRDYSLECMRDQGMITPEEYEQYIQEPVVTVDHSGNDQDDVDTGDSAVKEGISSYFVDAVIEDVLADLMEKYGWSRDYAYDRLKNGGYRIYTTEDIALQTTLEKKFADWRTFSSKQIKPDADGNIPEAAFVLMDYDGRILALVGGKGEKTESRGFNRATMAKRPPGSSMKPLAVYAPAVEYDLINWSTVLVDGPATKIDGKDWPKNYENKYYGDTTIVEAVRKSRNTIPVKLMQQLTPERSVEFLQKKFGITTLVTTGKYNDFGLSLSIGSMTDGLYLKELTAAYAPFGNGGNYYSPITYTRIEDANGNIILDNQSKKTRAISEDTASIMNRLLYEVVNGEGGTGREARLNSKMPVIGKTGTTQDYNDLTFVGMTPYYIGGVWTGYDTPKSLPYKSMYDPDTIWKNVMEDIHKGLENKQFDLSSNIVQLEYCTESGLLKSSSCPHTAVGYYKANAKPGVCDIAHGASSGGDGDDGDESSTPSGPDSGGQGAASGPMDAPVIG</sequence>
<dbReference type="InterPro" id="IPR001460">
    <property type="entry name" value="PCN-bd_Tpept"/>
</dbReference>
<keyword evidence="32" id="KW-1185">Reference proteome</keyword>
<evidence type="ECO:0000259" key="29">
    <source>
        <dbReference type="Pfam" id="PF00905"/>
    </source>
</evidence>
<gene>
    <name evidence="31" type="ORF">H8710_10180</name>
</gene>
<keyword evidence="15" id="KW-0133">Cell shape</keyword>
<keyword evidence="21" id="KW-0511">Multifunctional enzyme</keyword>
<dbReference type="EMBL" id="JACRSV010000003">
    <property type="protein sequence ID" value="MBC8560428.1"/>
    <property type="molecule type" value="Genomic_DNA"/>
</dbReference>
<keyword evidence="17" id="KW-0573">Peptidoglycan synthesis</keyword>
<evidence type="ECO:0000256" key="7">
    <source>
        <dbReference type="ARBA" id="ARBA00018638"/>
    </source>
</evidence>
<evidence type="ECO:0000256" key="26">
    <source>
        <dbReference type="ARBA" id="ARBA00060592"/>
    </source>
</evidence>
<evidence type="ECO:0000256" key="13">
    <source>
        <dbReference type="ARBA" id="ARBA00022692"/>
    </source>
</evidence>
<dbReference type="GO" id="GO:0009002">
    <property type="term" value="F:serine-type D-Ala-D-Ala carboxypeptidase activity"/>
    <property type="evidence" value="ECO:0007669"/>
    <property type="project" value="UniProtKB-EC"/>
</dbReference>
<keyword evidence="19 28" id="KW-0472">Membrane</keyword>
<dbReference type="GO" id="GO:0008658">
    <property type="term" value="F:penicillin binding"/>
    <property type="evidence" value="ECO:0007669"/>
    <property type="project" value="InterPro"/>
</dbReference>
<dbReference type="RefSeq" id="WP_249295416.1">
    <property type="nucleotide sequence ID" value="NZ_JACRSV010000003.1"/>
</dbReference>
<comment type="subcellular location">
    <subcellularLocation>
        <location evidence="2">Cell membrane</location>
        <topology evidence="2">Single-pass type II membrane protein</topology>
    </subcellularLocation>
</comment>
<evidence type="ECO:0000313" key="31">
    <source>
        <dbReference type="EMBL" id="MBC8560428.1"/>
    </source>
</evidence>
<feature type="region of interest" description="Disordered" evidence="27">
    <location>
        <begin position="229"/>
        <end position="248"/>
    </location>
</feature>
<evidence type="ECO:0000256" key="16">
    <source>
        <dbReference type="ARBA" id="ARBA00022968"/>
    </source>
</evidence>
<accession>A0A926I3B0</accession>
<comment type="function">
    <text evidence="1">Cell wall formation. Synthesis of cross-linked peptidoglycan from the lipid intermediates. The enzyme has a penicillin-insensitive transglycosylase N-terminal domain (formation of linear glycan strands) and a penicillin-sensitive transpeptidase C-terminal domain (cross-linking of the peptide subunits).</text>
</comment>
<evidence type="ECO:0000256" key="20">
    <source>
        <dbReference type="ARBA" id="ARBA00023251"/>
    </source>
</evidence>
<organism evidence="31 32">
    <name type="scientific">Fumia xinanensis</name>
    <dbReference type="NCBI Taxonomy" id="2763659"/>
    <lineage>
        <taxon>Bacteria</taxon>
        <taxon>Bacillati</taxon>
        <taxon>Bacillota</taxon>
        <taxon>Clostridia</taxon>
        <taxon>Eubacteriales</taxon>
        <taxon>Oscillospiraceae</taxon>
        <taxon>Fumia</taxon>
    </lineage>
</organism>
<comment type="caution">
    <text evidence="31">The sequence shown here is derived from an EMBL/GenBank/DDBJ whole genome shotgun (WGS) entry which is preliminary data.</text>
</comment>
<feature type="transmembrane region" description="Helical" evidence="28">
    <location>
        <begin position="21"/>
        <end position="52"/>
    </location>
</feature>
<keyword evidence="22" id="KW-0961">Cell wall biogenesis/degradation</keyword>
<dbReference type="GO" id="GO:0030288">
    <property type="term" value="C:outer membrane-bounded periplasmic space"/>
    <property type="evidence" value="ECO:0007669"/>
    <property type="project" value="TreeGrafter"/>
</dbReference>
<evidence type="ECO:0000256" key="1">
    <source>
        <dbReference type="ARBA" id="ARBA00002624"/>
    </source>
</evidence>
<evidence type="ECO:0000256" key="6">
    <source>
        <dbReference type="ARBA" id="ARBA00012448"/>
    </source>
</evidence>
<evidence type="ECO:0000256" key="19">
    <source>
        <dbReference type="ARBA" id="ARBA00023136"/>
    </source>
</evidence>
<keyword evidence="11" id="KW-0328">Glycosyltransferase</keyword>
<evidence type="ECO:0000256" key="9">
    <source>
        <dbReference type="ARBA" id="ARBA00022645"/>
    </source>
</evidence>
<evidence type="ECO:0000256" key="27">
    <source>
        <dbReference type="SAM" id="MobiDB-lite"/>
    </source>
</evidence>
<keyword evidence="20" id="KW-0046">Antibiotic resistance</keyword>